<dbReference type="PANTHER" id="PTHR42886">
    <property type="entry name" value="RE40534P-RELATED"/>
    <property type="match status" value="1"/>
</dbReference>
<keyword evidence="3" id="KW-0843">Virulence</keyword>
<keyword evidence="4" id="KW-0576">Peroxisome</keyword>
<evidence type="ECO:0000256" key="1">
    <source>
        <dbReference type="ARBA" id="ARBA00004275"/>
    </source>
</evidence>
<dbReference type="GO" id="GO:0005777">
    <property type="term" value="C:peroxisome"/>
    <property type="evidence" value="ECO:0007669"/>
    <property type="project" value="UniProtKB-SubCell"/>
</dbReference>
<dbReference type="SUPFAM" id="SSF53474">
    <property type="entry name" value="alpha/beta-Hydrolases"/>
    <property type="match status" value="1"/>
</dbReference>
<evidence type="ECO:0000313" key="8">
    <source>
        <dbReference type="Proteomes" id="UP000016936"/>
    </source>
</evidence>
<dbReference type="Gene3D" id="3.40.50.1820">
    <property type="entry name" value="alpha/beta hydrolase"/>
    <property type="match status" value="1"/>
</dbReference>
<evidence type="ECO:0000256" key="3">
    <source>
        <dbReference type="ARBA" id="ARBA00023026"/>
    </source>
</evidence>
<reference evidence="7 8" key="1">
    <citation type="journal article" date="2012" name="PLoS Pathog.">
        <title>Diverse lifestyles and strategies of plant pathogenesis encoded in the genomes of eighteen Dothideomycetes fungi.</title>
        <authorList>
            <person name="Ohm R.A."/>
            <person name="Feau N."/>
            <person name="Henrissat B."/>
            <person name="Schoch C.L."/>
            <person name="Horwitz B.A."/>
            <person name="Barry K.W."/>
            <person name="Condon B.J."/>
            <person name="Copeland A.C."/>
            <person name="Dhillon B."/>
            <person name="Glaser F."/>
            <person name="Hesse C.N."/>
            <person name="Kosti I."/>
            <person name="LaButti K."/>
            <person name="Lindquist E.A."/>
            <person name="Lucas S."/>
            <person name="Salamov A.A."/>
            <person name="Bradshaw R.E."/>
            <person name="Ciuffetti L."/>
            <person name="Hamelin R.C."/>
            <person name="Kema G.H.J."/>
            <person name="Lawrence C."/>
            <person name="Scott J.A."/>
            <person name="Spatafora J.W."/>
            <person name="Turgeon B.G."/>
            <person name="de Wit P.J.G.M."/>
            <person name="Zhong S."/>
            <person name="Goodwin S.B."/>
            <person name="Grigoriev I.V."/>
        </authorList>
    </citation>
    <scope>NUCLEOTIDE SEQUENCE [LARGE SCALE GENOMIC DNA]</scope>
    <source>
        <strain evidence="8">C5 / ATCC 48332 / race O</strain>
    </source>
</reference>
<evidence type="ECO:0000313" key="7">
    <source>
        <dbReference type="EMBL" id="EMD89909.1"/>
    </source>
</evidence>
<dbReference type="OrthoDB" id="190201at2759"/>
<dbReference type="Pfam" id="PF12697">
    <property type="entry name" value="Abhydrolase_6"/>
    <property type="match status" value="1"/>
</dbReference>
<protein>
    <recommendedName>
        <fullName evidence="6">AB hydrolase-1 domain-containing protein</fullName>
    </recommendedName>
</protein>
<name>M2TTR5_COCH5</name>
<comment type="similarity">
    <text evidence="2">Belongs to the AB hydrolase superfamily. AKT2 hydrolase family.</text>
</comment>
<dbReference type="InterPro" id="IPR029058">
    <property type="entry name" value="AB_hydrolase_fold"/>
</dbReference>
<feature type="chain" id="PRO_5004026239" description="AB hydrolase-1 domain-containing protein" evidence="5">
    <location>
        <begin position="19"/>
        <end position="443"/>
    </location>
</feature>
<dbReference type="eggNOG" id="ENOG502S0NN">
    <property type="taxonomic scope" value="Eukaryota"/>
</dbReference>
<gene>
    <name evidence="7" type="ORF">COCHEDRAFT_1177997</name>
</gene>
<comment type="subcellular location">
    <subcellularLocation>
        <location evidence="1">Peroxisome</location>
    </subcellularLocation>
</comment>
<dbReference type="EMBL" id="KB445578">
    <property type="protein sequence ID" value="EMD89909.1"/>
    <property type="molecule type" value="Genomic_DNA"/>
</dbReference>
<feature type="domain" description="AB hydrolase-1" evidence="6">
    <location>
        <begin position="96"/>
        <end position="225"/>
    </location>
</feature>
<organism evidence="7 8">
    <name type="scientific">Cochliobolus heterostrophus (strain C5 / ATCC 48332 / race O)</name>
    <name type="common">Southern corn leaf blight fungus</name>
    <name type="synonym">Bipolaris maydis</name>
    <dbReference type="NCBI Taxonomy" id="701091"/>
    <lineage>
        <taxon>Eukaryota</taxon>
        <taxon>Fungi</taxon>
        <taxon>Dikarya</taxon>
        <taxon>Ascomycota</taxon>
        <taxon>Pezizomycotina</taxon>
        <taxon>Dothideomycetes</taxon>
        <taxon>Pleosporomycetidae</taxon>
        <taxon>Pleosporales</taxon>
        <taxon>Pleosporineae</taxon>
        <taxon>Pleosporaceae</taxon>
        <taxon>Bipolaris</taxon>
    </lineage>
</organism>
<evidence type="ECO:0000256" key="4">
    <source>
        <dbReference type="ARBA" id="ARBA00023140"/>
    </source>
</evidence>
<dbReference type="InterPro" id="IPR000073">
    <property type="entry name" value="AB_hydrolase_1"/>
</dbReference>
<evidence type="ECO:0000259" key="6">
    <source>
        <dbReference type="Pfam" id="PF12697"/>
    </source>
</evidence>
<accession>M2TTR5</accession>
<dbReference type="PANTHER" id="PTHR42886:SF87">
    <property type="entry name" value="AB HYDROLASE-1 DOMAIN-CONTAINING PROTEIN"/>
    <property type="match status" value="1"/>
</dbReference>
<dbReference type="AlphaFoldDB" id="M2TTR5"/>
<evidence type="ECO:0000256" key="2">
    <source>
        <dbReference type="ARBA" id="ARBA00005668"/>
    </source>
</evidence>
<dbReference type="OMA" id="FCGGDCL"/>
<sequence>MISIKTLLPLALVGLVTARNCTNIIIETPIVSRQGKFREVPLESNVEVGEFATRLAKFQSNYSAELLEGYQTLEKTFNISAQYCEPDGGSSDTIQLLTHGIGFDKTYWDLEYDNYNYSYVNAALDAGYSTLAIDRLGIGNSSHGDPFNEIQAQAELEALNSITLQLRNGTICAIGRPFKKVIHVGHSFGSILSYWLSSKYPSNTDGLILTGFSISSQFLPYIIAGWNLHSARLNQPFRFGNASSSGTRKLATQYPLLSNLASGLQHVLKFARVNLPDNDVRNMLSTTELSNLITGYDGVHSLNYPSGYMTHASLTALQYAFLHPSNYDFNLALRSEATKQAVTAGELLTIGSAPASSSFTGPVLVITGETDVPFCGGNCYGKIPGFHQFENVVQQVDLVFPRKEGGVAVCVQPRTGHGLNFHYNATGGYGVMQDFLASNGLAA</sequence>
<dbReference type="HOGENOM" id="CLU_034763_1_0_1"/>
<dbReference type="Proteomes" id="UP000016936">
    <property type="component" value="Unassembled WGS sequence"/>
</dbReference>
<proteinExistence type="inferred from homology"/>
<reference evidence="8" key="2">
    <citation type="journal article" date="2013" name="PLoS Genet.">
        <title>Comparative genome structure, secondary metabolite, and effector coding capacity across Cochliobolus pathogens.</title>
        <authorList>
            <person name="Condon B.J."/>
            <person name="Leng Y."/>
            <person name="Wu D."/>
            <person name="Bushley K.E."/>
            <person name="Ohm R.A."/>
            <person name="Otillar R."/>
            <person name="Martin J."/>
            <person name="Schackwitz W."/>
            <person name="Grimwood J."/>
            <person name="MohdZainudin N."/>
            <person name="Xue C."/>
            <person name="Wang R."/>
            <person name="Manning V.A."/>
            <person name="Dhillon B."/>
            <person name="Tu Z.J."/>
            <person name="Steffenson B.J."/>
            <person name="Salamov A."/>
            <person name="Sun H."/>
            <person name="Lowry S."/>
            <person name="LaButti K."/>
            <person name="Han J."/>
            <person name="Copeland A."/>
            <person name="Lindquist E."/>
            <person name="Barry K."/>
            <person name="Schmutz J."/>
            <person name="Baker S.E."/>
            <person name="Ciuffetti L.M."/>
            <person name="Grigoriev I.V."/>
            <person name="Zhong S."/>
            <person name="Turgeon B.G."/>
        </authorList>
    </citation>
    <scope>NUCLEOTIDE SEQUENCE [LARGE SCALE GENOMIC DNA]</scope>
    <source>
        <strain evidence="8">C5 / ATCC 48332 / race O</strain>
    </source>
</reference>
<feature type="signal peptide" evidence="5">
    <location>
        <begin position="1"/>
        <end position="18"/>
    </location>
</feature>
<keyword evidence="5" id="KW-0732">Signal</keyword>
<keyword evidence="8" id="KW-1185">Reference proteome</keyword>
<evidence type="ECO:0000256" key="5">
    <source>
        <dbReference type="SAM" id="SignalP"/>
    </source>
</evidence>